<dbReference type="EMBL" id="ML996084">
    <property type="protein sequence ID" value="KAF2153989.1"/>
    <property type="molecule type" value="Genomic_DNA"/>
</dbReference>
<feature type="compositionally biased region" description="Polar residues" evidence="1">
    <location>
        <begin position="51"/>
        <end position="60"/>
    </location>
</feature>
<reference evidence="2" key="1">
    <citation type="journal article" date="2020" name="Stud. Mycol.">
        <title>101 Dothideomycetes genomes: a test case for predicting lifestyles and emergence of pathogens.</title>
        <authorList>
            <person name="Haridas S."/>
            <person name="Albert R."/>
            <person name="Binder M."/>
            <person name="Bloem J."/>
            <person name="Labutti K."/>
            <person name="Salamov A."/>
            <person name="Andreopoulos B."/>
            <person name="Baker S."/>
            <person name="Barry K."/>
            <person name="Bills G."/>
            <person name="Bluhm B."/>
            <person name="Cannon C."/>
            <person name="Castanera R."/>
            <person name="Culley D."/>
            <person name="Daum C."/>
            <person name="Ezra D."/>
            <person name="Gonzalez J."/>
            <person name="Henrissat B."/>
            <person name="Kuo A."/>
            <person name="Liang C."/>
            <person name="Lipzen A."/>
            <person name="Lutzoni F."/>
            <person name="Magnuson J."/>
            <person name="Mondo S."/>
            <person name="Nolan M."/>
            <person name="Ohm R."/>
            <person name="Pangilinan J."/>
            <person name="Park H.-J."/>
            <person name="Ramirez L."/>
            <person name="Alfaro M."/>
            <person name="Sun H."/>
            <person name="Tritt A."/>
            <person name="Yoshinaga Y."/>
            <person name="Zwiers L.-H."/>
            <person name="Turgeon B."/>
            <person name="Goodwin S."/>
            <person name="Spatafora J."/>
            <person name="Crous P."/>
            <person name="Grigoriev I."/>
        </authorList>
    </citation>
    <scope>NUCLEOTIDE SEQUENCE</scope>
    <source>
        <strain evidence="2">CBS 260.36</strain>
    </source>
</reference>
<evidence type="ECO:0000313" key="2">
    <source>
        <dbReference type="EMBL" id="KAF2153989.1"/>
    </source>
</evidence>
<protein>
    <submittedName>
        <fullName evidence="2">Uncharacterized protein</fullName>
    </submittedName>
</protein>
<accession>A0A9P4MLA0</accession>
<keyword evidence="3" id="KW-1185">Reference proteome</keyword>
<gene>
    <name evidence="2" type="ORF">K461DRAFT_120074</name>
</gene>
<name>A0A9P4MLA0_9PEZI</name>
<evidence type="ECO:0000256" key="1">
    <source>
        <dbReference type="SAM" id="MobiDB-lite"/>
    </source>
</evidence>
<sequence length="85" mass="9650">MIIPRSTARIQRYPAIQPFLMYKYNPSNPSASIPPLSWLYSMPLSLPSSPRNTQPSSSLHQAPPLRPQARSRIHSSRPFLSFPPH</sequence>
<proteinExistence type="predicted"/>
<feature type="region of interest" description="Disordered" evidence="1">
    <location>
        <begin position="47"/>
        <end position="85"/>
    </location>
</feature>
<dbReference type="Proteomes" id="UP000799439">
    <property type="component" value="Unassembled WGS sequence"/>
</dbReference>
<dbReference type="AlphaFoldDB" id="A0A9P4MLA0"/>
<evidence type="ECO:0000313" key="3">
    <source>
        <dbReference type="Proteomes" id="UP000799439"/>
    </source>
</evidence>
<organism evidence="2 3">
    <name type="scientific">Myriangium duriaei CBS 260.36</name>
    <dbReference type="NCBI Taxonomy" id="1168546"/>
    <lineage>
        <taxon>Eukaryota</taxon>
        <taxon>Fungi</taxon>
        <taxon>Dikarya</taxon>
        <taxon>Ascomycota</taxon>
        <taxon>Pezizomycotina</taxon>
        <taxon>Dothideomycetes</taxon>
        <taxon>Dothideomycetidae</taxon>
        <taxon>Myriangiales</taxon>
        <taxon>Myriangiaceae</taxon>
        <taxon>Myriangium</taxon>
    </lineage>
</organism>
<comment type="caution">
    <text evidence="2">The sequence shown here is derived from an EMBL/GenBank/DDBJ whole genome shotgun (WGS) entry which is preliminary data.</text>
</comment>